<dbReference type="EMBL" id="FN595754">
    <property type="protein sequence ID" value="CCB51275.1"/>
    <property type="molecule type" value="Genomic_DNA"/>
</dbReference>
<sequence>MPLCSWFQRKLIGQKTRNHNVEEVSDAENHEDYIKVIWRMILFFIEYKS</sequence>
<dbReference type="Proteomes" id="UP000009183">
    <property type="component" value="Chromosome 1"/>
</dbReference>
<dbReference type="InParanoid" id="F6HG82"/>
<organism evidence="1 2">
    <name type="scientific">Vitis vinifera</name>
    <name type="common">Grape</name>
    <dbReference type="NCBI Taxonomy" id="29760"/>
    <lineage>
        <taxon>Eukaryota</taxon>
        <taxon>Viridiplantae</taxon>
        <taxon>Streptophyta</taxon>
        <taxon>Embryophyta</taxon>
        <taxon>Tracheophyta</taxon>
        <taxon>Spermatophyta</taxon>
        <taxon>Magnoliopsida</taxon>
        <taxon>eudicotyledons</taxon>
        <taxon>Gunneridae</taxon>
        <taxon>Pentapetalae</taxon>
        <taxon>rosids</taxon>
        <taxon>Vitales</taxon>
        <taxon>Vitaceae</taxon>
        <taxon>Viteae</taxon>
        <taxon>Vitis</taxon>
    </lineage>
</organism>
<evidence type="ECO:0000313" key="2">
    <source>
        <dbReference type="Proteomes" id="UP000009183"/>
    </source>
</evidence>
<proteinExistence type="predicted"/>
<dbReference type="HOGENOM" id="CLU_3145526_0_0_1"/>
<keyword evidence="2" id="KW-1185">Reference proteome</keyword>
<dbReference type="PaxDb" id="29760-VIT_01s0010g03170.t01"/>
<protein>
    <submittedName>
        <fullName evidence="1">Uncharacterized protein</fullName>
    </submittedName>
</protein>
<accession>F6HG82</accession>
<dbReference type="AlphaFoldDB" id="F6HG82"/>
<name>F6HG82_VITVI</name>
<evidence type="ECO:0000313" key="1">
    <source>
        <dbReference type="EMBL" id="CCB51275.1"/>
    </source>
</evidence>
<gene>
    <name evidence="1" type="ordered locus">VIT_01s0010g03170</name>
</gene>
<reference evidence="2" key="1">
    <citation type="journal article" date="2007" name="Nature">
        <title>The grapevine genome sequence suggests ancestral hexaploidization in major angiosperm phyla.</title>
        <authorList>
            <consortium name="The French-Italian Public Consortium for Grapevine Genome Characterization."/>
            <person name="Jaillon O."/>
            <person name="Aury J.-M."/>
            <person name="Noel B."/>
            <person name="Policriti A."/>
            <person name="Clepet C."/>
            <person name="Casagrande A."/>
            <person name="Choisne N."/>
            <person name="Aubourg S."/>
            <person name="Vitulo N."/>
            <person name="Jubin C."/>
            <person name="Vezzi A."/>
            <person name="Legeai F."/>
            <person name="Hugueney P."/>
            <person name="Dasilva C."/>
            <person name="Horner D."/>
            <person name="Mica E."/>
            <person name="Jublot D."/>
            <person name="Poulain J."/>
            <person name="Bruyere C."/>
            <person name="Billault A."/>
            <person name="Segurens B."/>
            <person name="Gouyvenoux M."/>
            <person name="Ugarte E."/>
            <person name="Cattonaro F."/>
            <person name="Anthouard V."/>
            <person name="Vico V."/>
            <person name="Del Fabbro C."/>
            <person name="Alaux M."/>
            <person name="Di Gaspero G."/>
            <person name="Dumas V."/>
            <person name="Felice N."/>
            <person name="Paillard S."/>
            <person name="Juman I."/>
            <person name="Moroldo M."/>
            <person name="Scalabrin S."/>
            <person name="Canaguier A."/>
            <person name="Le Clainche I."/>
            <person name="Malacrida G."/>
            <person name="Durand E."/>
            <person name="Pesole G."/>
            <person name="Laucou V."/>
            <person name="Chatelet P."/>
            <person name="Merdinoglu D."/>
            <person name="Delledonne M."/>
            <person name="Pezzotti M."/>
            <person name="Lecharny A."/>
            <person name="Scarpelli C."/>
            <person name="Artiguenave F."/>
            <person name="Pe M.E."/>
            <person name="Valle G."/>
            <person name="Morgante M."/>
            <person name="Caboche M."/>
            <person name="Adam-Blondon A.-F."/>
            <person name="Weissenbach J."/>
            <person name="Quetier F."/>
            <person name="Wincker P."/>
        </authorList>
    </citation>
    <scope>NUCLEOTIDE SEQUENCE [LARGE SCALE GENOMIC DNA]</scope>
    <source>
        <strain evidence="2">cv. Pinot noir / PN40024</strain>
    </source>
</reference>